<feature type="domain" description="GIY-YIG" evidence="2">
    <location>
        <begin position="35"/>
        <end position="111"/>
    </location>
</feature>
<evidence type="ECO:0000259" key="2">
    <source>
        <dbReference type="PROSITE" id="PS50164"/>
    </source>
</evidence>
<dbReference type="InterPro" id="IPR035901">
    <property type="entry name" value="GIY-YIG_endonuc_sf"/>
</dbReference>
<proteinExistence type="predicted"/>
<dbReference type="InterPro" id="IPR000305">
    <property type="entry name" value="GIY-YIG_endonuc"/>
</dbReference>
<dbReference type="PROSITE" id="PS50164">
    <property type="entry name" value="GIY_YIG"/>
    <property type="match status" value="1"/>
</dbReference>
<gene>
    <name evidence="3" type="ORF">G7B40_041805</name>
</gene>
<evidence type="ECO:0000313" key="3">
    <source>
        <dbReference type="EMBL" id="MDR9900950.1"/>
    </source>
</evidence>
<reference evidence="4" key="1">
    <citation type="journal article" date="2021" name="Science">
        <title>Hunting the eagle killer: A cyanobacterial neurotoxin causes vacuolar myelinopathy.</title>
        <authorList>
            <person name="Breinlinger S."/>
            <person name="Phillips T.J."/>
            <person name="Haram B.N."/>
            <person name="Mares J."/>
            <person name="Martinez Yerena J.A."/>
            <person name="Hrouzek P."/>
            <person name="Sobotka R."/>
            <person name="Henderson W.M."/>
            <person name="Schmieder P."/>
            <person name="Williams S.M."/>
            <person name="Lauderdale J.D."/>
            <person name="Wilde H.D."/>
            <person name="Gerrin W."/>
            <person name="Kust A."/>
            <person name="Washington J.W."/>
            <person name="Wagner C."/>
            <person name="Geier B."/>
            <person name="Liebeke M."/>
            <person name="Enke H."/>
            <person name="Niedermeyer T.H.J."/>
            <person name="Wilde S.B."/>
        </authorList>
    </citation>
    <scope>NUCLEOTIDE SEQUENCE [LARGE SCALE GENOMIC DNA]</scope>
    <source>
        <strain evidence="4">Thurmond2011</strain>
    </source>
</reference>
<feature type="transmembrane region" description="Helical" evidence="1">
    <location>
        <begin position="20"/>
        <end position="42"/>
    </location>
</feature>
<evidence type="ECO:0000256" key="1">
    <source>
        <dbReference type="SAM" id="Phobius"/>
    </source>
</evidence>
<dbReference type="Proteomes" id="UP000667802">
    <property type="component" value="Unassembled WGS sequence"/>
</dbReference>
<evidence type="ECO:0000313" key="4">
    <source>
        <dbReference type="Proteomes" id="UP000667802"/>
    </source>
</evidence>
<keyword evidence="1" id="KW-1133">Transmembrane helix</keyword>
<dbReference type="SUPFAM" id="SSF82771">
    <property type="entry name" value="GIY-YIG endonuclease"/>
    <property type="match status" value="1"/>
</dbReference>
<organism evidence="3 4">
    <name type="scientific">Aetokthonos hydrillicola Thurmond2011</name>
    <dbReference type="NCBI Taxonomy" id="2712845"/>
    <lineage>
        <taxon>Bacteria</taxon>
        <taxon>Bacillati</taxon>
        <taxon>Cyanobacteriota</taxon>
        <taxon>Cyanophyceae</taxon>
        <taxon>Nostocales</taxon>
        <taxon>Hapalosiphonaceae</taxon>
        <taxon>Aetokthonos</taxon>
    </lineage>
</organism>
<dbReference type="RefSeq" id="WP_208344999.1">
    <property type="nucleotide sequence ID" value="NZ_CAWQFN010000568.1"/>
</dbReference>
<dbReference type="AlphaFoldDB" id="A0AAP5MD50"/>
<keyword evidence="1" id="KW-0472">Membrane</keyword>
<protein>
    <recommendedName>
        <fullName evidence="2">GIY-YIG domain-containing protein</fullName>
    </recommendedName>
</protein>
<comment type="caution">
    <text evidence="3">The sequence shown here is derived from an EMBL/GenBank/DDBJ whole genome shotgun (WGS) entry which is preliminary data.</text>
</comment>
<keyword evidence="1" id="KW-0812">Transmembrane</keyword>
<accession>A0AAP5MD50</accession>
<name>A0AAP5MD50_9CYAN</name>
<keyword evidence="4" id="KW-1185">Reference proteome</keyword>
<sequence>MYNNLSFSYVPFQTPSGNRYTYIAYLITPFTGFSHAAGNYMFAYKLPYGQWQVLYVGQTNDFAARFSNHHKLNSAIKKGATHILVRVNDNEIARKLEEFEMIAWLTPELNELLKYY</sequence>
<dbReference type="EMBL" id="JAALHA020000046">
    <property type="protein sequence ID" value="MDR9900950.1"/>
    <property type="molecule type" value="Genomic_DNA"/>
</dbReference>